<evidence type="ECO:0000256" key="2">
    <source>
        <dbReference type="ARBA" id="ARBA00004604"/>
    </source>
</evidence>
<dbReference type="AlphaFoldDB" id="A0A5A7PDH2"/>
<dbReference type="InterPro" id="IPR044597">
    <property type="entry name" value="SMH1-6"/>
</dbReference>
<dbReference type="SMART" id="SM00526">
    <property type="entry name" value="H15"/>
    <property type="match status" value="1"/>
</dbReference>
<dbReference type="InterPro" id="IPR036390">
    <property type="entry name" value="WH_DNA-bd_sf"/>
</dbReference>
<keyword evidence="7" id="KW-0804">Transcription</keyword>
<dbReference type="GO" id="GO:0000786">
    <property type="term" value="C:nucleosome"/>
    <property type="evidence" value="ECO:0007669"/>
    <property type="project" value="InterPro"/>
</dbReference>
<keyword evidence="3" id="KW-0158">Chromosome</keyword>
<evidence type="ECO:0000313" key="15">
    <source>
        <dbReference type="Proteomes" id="UP000325081"/>
    </source>
</evidence>
<evidence type="ECO:0000256" key="4">
    <source>
        <dbReference type="ARBA" id="ARBA00023015"/>
    </source>
</evidence>
<feature type="coiled-coil region" evidence="10">
    <location>
        <begin position="235"/>
        <end position="283"/>
    </location>
</feature>
<dbReference type="EMBL" id="BKCP01004405">
    <property type="protein sequence ID" value="GER30983.1"/>
    <property type="molecule type" value="Genomic_DNA"/>
</dbReference>
<evidence type="ECO:0000313" key="14">
    <source>
        <dbReference type="EMBL" id="GER30983.1"/>
    </source>
</evidence>
<dbReference type="SUPFAM" id="SSF46689">
    <property type="entry name" value="Homeodomain-like"/>
    <property type="match status" value="1"/>
</dbReference>
<dbReference type="SMART" id="SM00717">
    <property type="entry name" value="SANT"/>
    <property type="match status" value="1"/>
</dbReference>
<proteinExistence type="predicted"/>
<dbReference type="PROSITE" id="PS50090">
    <property type="entry name" value="MYB_LIKE"/>
    <property type="match status" value="1"/>
</dbReference>
<dbReference type="InterPro" id="IPR009057">
    <property type="entry name" value="Homeodomain-like_sf"/>
</dbReference>
<comment type="subcellular location">
    <subcellularLocation>
        <location evidence="1">Chromosome</location>
    </subcellularLocation>
    <subcellularLocation>
        <location evidence="2">Nucleus</location>
        <location evidence="2">Nucleolus</location>
    </subcellularLocation>
</comment>
<keyword evidence="6" id="KW-0238">DNA-binding</keyword>
<evidence type="ECO:0000256" key="10">
    <source>
        <dbReference type="SAM" id="Coils"/>
    </source>
</evidence>
<dbReference type="PROSITE" id="PS51504">
    <property type="entry name" value="H15"/>
    <property type="match status" value="1"/>
</dbReference>
<keyword evidence="5 10" id="KW-0175">Coiled coil</keyword>
<dbReference type="Gene3D" id="1.10.246.220">
    <property type="match status" value="1"/>
</dbReference>
<dbReference type="InterPro" id="IPR005818">
    <property type="entry name" value="Histone_H1/H5_H15"/>
</dbReference>
<dbReference type="OrthoDB" id="608866at2759"/>
<reference evidence="15" key="1">
    <citation type="journal article" date="2019" name="Curr. Biol.">
        <title>Genome Sequence of Striga asiatica Provides Insight into the Evolution of Plant Parasitism.</title>
        <authorList>
            <person name="Yoshida S."/>
            <person name="Kim S."/>
            <person name="Wafula E.K."/>
            <person name="Tanskanen J."/>
            <person name="Kim Y.M."/>
            <person name="Honaas L."/>
            <person name="Yang Z."/>
            <person name="Spallek T."/>
            <person name="Conn C.E."/>
            <person name="Ichihashi Y."/>
            <person name="Cheong K."/>
            <person name="Cui S."/>
            <person name="Der J.P."/>
            <person name="Gundlach H."/>
            <person name="Jiao Y."/>
            <person name="Hori C."/>
            <person name="Ishida J.K."/>
            <person name="Kasahara H."/>
            <person name="Kiba T."/>
            <person name="Kim M.S."/>
            <person name="Koo N."/>
            <person name="Laohavisit A."/>
            <person name="Lee Y.H."/>
            <person name="Lumba S."/>
            <person name="McCourt P."/>
            <person name="Mortimer J.C."/>
            <person name="Mutuku J.M."/>
            <person name="Nomura T."/>
            <person name="Sasaki-Sekimoto Y."/>
            <person name="Seto Y."/>
            <person name="Wang Y."/>
            <person name="Wakatake T."/>
            <person name="Sakakibara H."/>
            <person name="Demura T."/>
            <person name="Yamaguchi S."/>
            <person name="Yoneyama K."/>
            <person name="Manabe R.I."/>
            <person name="Nelson D.C."/>
            <person name="Schulman A.H."/>
            <person name="Timko M.P."/>
            <person name="dePamphilis C.W."/>
            <person name="Choi D."/>
            <person name="Shirasu K."/>
        </authorList>
    </citation>
    <scope>NUCLEOTIDE SEQUENCE [LARGE SCALE GENOMIC DNA]</scope>
    <source>
        <strain evidence="15">cv. UVA1</strain>
    </source>
</reference>
<name>A0A5A7PDH2_STRAF</name>
<dbReference type="GO" id="GO:0006334">
    <property type="term" value="P:nucleosome assembly"/>
    <property type="evidence" value="ECO:0007669"/>
    <property type="project" value="InterPro"/>
</dbReference>
<keyword evidence="4" id="KW-0805">Transcription regulation</keyword>
<comment type="caution">
    <text evidence="14">The sequence shown here is derived from an EMBL/GenBank/DDBJ whole genome shotgun (WGS) entry which is preliminary data.</text>
</comment>
<evidence type="ECO:0000256" key="1">
    <source>
        <dbReference type="ARBA" id="ARBA00004286"/>
    </source>
</evidence>
<sequence length="292" mass="31966">MGAPKQKWTAEEEAALKAGIRRYGIGKWSTILKDPEFSTVLRARSNVDLKDKYRNLNCMVLGSRQKARFGNKSNQLTIKQDENTAVHSAIVEKESEVLEGTSQASDEISQIADSKKPISRLEDVILEAITKLKEPRGSSRHAIVQYIEEHYSAPQDIEKTVAANLKTLTDNGRLIKVKHQYRIAPKSVTFKVGKQSQPLENGAAKDSPKAAKNDIVILTKAMIDAELEKMKSMSADEATEAAAKAVAEAEAAIAEAEAAAKEAEEAEAEAEAAQCFADAAQKALNFQTLRVW</sequence>
<feature type="domain" description="H15" evidence="13">
    <location>
        <begin position="114"/>
        <end position="185"/>
    </location>
</feature>
<dbReference type="PANTHER" id="PTHR46267">
    <property type="entry name" value="SINGLE MYB HISTONE 4"/>
    <property type="match status" value="1"/>
</dbReference>
<dbReference type="InterPro" id="IPR017930">
    <property type="entry name" value="Myb_dom"/>
</dbReference>
<evidence type="ECO:0000259" key="12">
    <source>
        <dbReference type="PROSITE" id="PS51294"/>
    </source>
</evidence>
<evidence type="ECO:0000256" key="7">
    <source>
        <dbReference type="ARBA" id="ARBA00023163"/>
    </source>
</evidence>
<dbReference type="InterPro" id="IPR001005">
    <property type="entry name" value="SANT/Myb"/>
</dbReference>
<dbReference type="Pfam" id="PF00538">
    <property type="entry name" value="Linker_histone"/>
    <property type="match status" value="1"/>
</dbReference>
<evidence type="ECO:0000256" key="5">
    <source>
        <dbReference type="ARBA" id="ARBA00023054"/>
    </source>
</evidence>
<evidence type="ECO:0000256" key="3">
    <source>
        <dbReference type="ARBA" id="ARBA00022454"/>
    </source>
</evidence>
<dbReference type="FunFam" id="1.10.10.60:FF:000168">
    <property type="entry name" value="Telomere repeat-binding factor 1"/>
    <property type="match status" value="1"/>
</dbReference>
<dbReference type="GO" id="GO:0003691">
    <property type="term" value="F:double-stranded telomeric DNA binding"/>
    <property type="evidence" value="ECO:0007669"/>
    <property type="project" value="InterPro"/>
</dbReference>
<dbReference type="InterPro" id="IPR036388">
    <property type="entry name" value="WH-like_DNA-bd_sf"/>
</dbReference>
<evidence type="ECO:0000256" key="8">
    <source>
        <dbReference type="ARBA" id="ARBA00023242"/>
    </source>
</evidence>
<keyword evidence="8" id="KW-0539">Nucleus</keyword>
<protein>
    <recommendedName>
        <fullName evidence="9">MYB transcription factor</fullName>
    </recommendedName>
</protein>
<gene>
    <name evidence="14" type="ORF">STAS_06954</name>
</gene>
<accession>A0A5A7PDH2</accession>
<keyword evidence="15" id="KW-1185">Reference proteome</keyword>
<evidence type="ECO:0000256" key="9">
    <source>
        <dbReference type="ARBA" id="ARBA00032813"/>
    </source>
</evidence>
<dbReference type="SUPFAM" id="SSF46785">
    <property type="entry name" value="Winged helix' DNA-binding domain"/>
    <property type="match status" value="1"/>
</dbReference>
<evidence type="ECO:0000256" key="6">
    <source>
        <dbReference type="ARBA" id="ARBA00023125"/>
    </source>
</evidence>
<evidence type="ECO:0000259" key="13">
    <source>
        <dbReference type="PROSITE" id="PS51504"/>
    </source>
</evidence>
<evidence type="ECO:0000259" key="11">
    <source>
        <dbReference type="PROSITE" id="PS50090"/>
    </source>
</evidence>
<feature type="domain" description="Myb-like" evidence="11">
    <location>
        <begin position="5"/>
        <end position="57"/>
    </location>
</feature>
<dbReference type="PANTHER" id="PTHR46267:SF11">
    <property type="entry name" value="TELOMERE REPEAT-BINDING FACTOR 2"/>
    <property type="match status" value="1"/>
</dbReference>
<feature type="domain" description="HTH myb-type" evidence="12">
    <location>
        <begin position="1"/>
        <end position="33"/>
    </location>
</feature>
<dbReference type="GO" id="GO:0005730">
    <property type="term" value="C:nucleolus"/>
    <property type="evidence" value="ECO:0007669"/>
    <property type="project" value="UniProtKB-SubCell"/>
</dbReference>
<dbReference type="Proteomes" id="UP000325081">
    <property type="component" value="Unassembled WGS sequence"/>
</dbReference>
<dbReference type="CDD" id="cd11660">
    <property type="entry name" value="SANT_TRF"/>
    <property type="match status" value="1"/>
</dbReference>
<dbReference type="Gene3D" id="1.10.10.10">
    <property type="entry name" value="Winged helix-like DNA-binding domain superfamily/Winged helix DNA-binding domain"/>
    <property type="match status" value="1"/>
</dbReference>
<organism evidence="14 15">
    <name type="scientific">Striga asiatica</name>
    <name type="common">Asiatic witchweed</name>
    <name type="synonym">Buchnera asiatica</name>
    <dbReference type="NCBI Taxonomy" id="4170"/>
    <lineage>
        <taxon>Eukaryota</taxon>
        <taxon>Viridiplantae</taxon>
        <taxon>Streptophyta</taxon>
        <taxon>Embryophyta</taxon>
        <taxon>Tracheophyta</taxon>
        <taxon>Spermatophyta</taxon>
        <taxon>Magnoliopsida</taxon>
        <taxon>eudicotyledons</taxon>
        <taxon>Gunneridae</taxon>
        <taxon>Pentapetalae</taxon>
        <taxon>asterids</taxon>
        <taxon>lamiids</taxon>
        <taxon>Lamiales</taxon>
        <taxon>Orobanchaceae</taxon>
        <taxon>Buchnereae</taxon>
        <taxon>Striga</taxon>
    </lineage>
</organism>
<dbReference type="Pfam" id="PF00249">
    <property type="entry name" value="Myb_DNA-binding"/>
    <property type="match status" value="1"/>
</dbReference>
<dbReference type="PROSITE" id="PS51294">
    <property type="entry name" value="HTH_MYB"/>
    <property type="match status" value="1"/>
</dbReference>